<proteinExistence type="inferred from homology"/>
<name>K2K6L1_9GAMM</name>
<dbReference type="PANTHER" id="PTHR38776:SF1">
    <property type="entry name" value="MLTA-INTERACTING PROTEIN-RELATED"/>
    <property type="match status" value="1"/>
</dbReference>
<evidence type="ECO:0000313" key="8">
    <source>
        <dbReference type="Proteomes" id="UP000006755"/>
    </source>
</evidence>
<keyword evidence="4" id="KW-0472">Membrane</keyword>
<keyword evidence="8" id="KW-1185">Reference proteome</keyword>
<dbReference type="GO" id="GO:0009279">
    <property type="term" value="C:cell outer membrane"/>
    <property type="evidence" value="ECO:0007669"/>
    <property type="project" value="UniProtKB-SubCell"/>
</dbReference>
<dbReference type="AlphaFoldDB" id="K2K6L1"/>
<feature type="chain" id="PRO_5003859706" evidence="6">
    <location>
        <begin position="21"/>
        <end position="249"/>
    </location>
</feature>
<comment type="caution">
    <text evidence="7">The sequence shown here is derived from an EMBL/GenBank/DDBJ whole genome shotgun (WGS) entry which is preliminary data.</text>
</comment>
<sequence>MKAPLTLLALSLALPGLAAAQESRWSAGIGVIDSPSPYIGMDRQTNVIPVLGYEGENFYLRGPAAGYYLARDQKWSVSIGLQLAPSRLDTDESDDARIKRLDDRDFSALGGLRARYGADWGALEAIVATDVSGKHHGQYAEVAYKYPISLLGKTLRLTPGLGINHYSADYADYYFGVSAAESVRSGFAQYQPGSTQNSFVELGALWQINANWQLVGNLRQIWLGSELKDSPIVEDDTTSSAYAGVVYRF</sequence>
<dbReference type="Pfam" id="PF06629">
    <property type="entry name" value="MipA"/>
    <property type="match status" value="1"/>
</dbReference>
<accession>K2K6L1</accession>
<dbReference type="eggNOG" id="COG3713">
    <property type="taxonomic scope" value="Bacteria"/>
</dbReference>
<dbReference type="GO" id="GO:0009252">
    <property type="term" value="P:peptidoglycan biosynthetic process"/>
    <property type="evidence" value="ECO:0007669"/>
    <property type="project" value="TreeGrafter"/>
</dbReference>
<evidence type="ECO:0000256" key="3">
    <source>
        <dbReference type="ARBA" id="ARBA00022729"/>
    </source>
</evidence>
<dbReference type="InterPro" id="IPR010583">
    <property type="entry name" value="MipA"/>
</dbReference>
<evidence type="ECO:0000256" key="6">
    <source>
        <dbReference type="SAM" id="SignalP"/>
    </source>
</evidence>
<evidence type="ECO:0000256" key="2">
    <source>
        <dbReference type="ARBA" id="ARBA00005722"/>
    </source>
</evidence>
<keyword evidence="3 6" id="KW-0732">Signal</keyword>
<reference evidence="7 8" key="1">
    <citation type="journal article" date="2012" name="J. Bacteriol.">
        <title>Genome Sequence of Gallaecimonas xiamenensis Type Strain 3-C-1.</title>
        <authorList>
            <person name="Lai Q."/>
            <person name="Wang L."/>
            <person name="Wang W."/>
            <person name="Shao Z."/>
        </authorList>
    </citation>
    <scope>NUCLEOTIDE SEQUENCE [LARGE SCALE GENOMIC DNA]</scope>
    <source>
        <strain evidence="7 8">3-C-1</strain>
    </source>
</reference>
<dbReference type="PANTHER" id="PTHR38776">
    <property type="entry name" value="MLTA-INTERACTING PROTEIN-RELATED"/>
    <property type="match status" value="1"/>
</dbReference>
<dbReference type="RefSeq" id="WP_008484745.1">
    <property type="nucleotide sequence ID" value="NZ_AMRI01000013.1"/>
</dbReference>
<dbReference type="OrthoDB" id="5295915at2"/>
<comment type="similarity">
    <text evidence="2">Belongs to the MipA/OmpV family.</text>
</comment>
<keyword evidence="5" id="KW-0998">Cell outer membrane</keyword>
<feature type="signal peptide" evidence="6">
    <location>
        <begin position="1"/>
        <end position="20"/>
    </location>
</feature>
<organism evidence="7 8">
    <name type="scientific">Gallaecimonas xiamenensis 3-C-1</name>
    <dbReference type="NCBI Taxonomy" id="745411"/>
    <lineage>
        <taxon>Bacteria</taxon>
        <taxon>Pseudomonadati</taxon>
        <taxon>Pseudomonadota</taxon>
        <taxon>Gammaproteobacteria</taxon>
        <taxon>Enterobacterales</taxon>
        <taxon>Gallaecimonadaceae</taxon>
        <taxon>Gallaecimonas</taxon>
    </lineage>
</organism>
<gene>
    <name evidence="7" type="ORF">B3C1_10577</name>
</gene>
<dbReference type="STRING" id="745411.B3C1_10577"/>
<evidence type="ECO:0000256" key="4">
    <source>
        <dbReference type="ARBA" id="ARBA00023136"/>
    </source>
</evidence>
<dbReference type="Proteomes" id="UP000006755">
    <property type="component" value="Unassembled WGS sequence"/>
</dbReference>
<comment type="subcellular location">
    <subcellularLocation>
        <location evidence="1">Cell outer membrane</location>
    </subcellularLocation>
</comment>
<evidence type="ECO:0000256" key="1">
    <source>
        <dbReference type="ARBA" id="ARBA00004442"/>
    </source>
</evidence>
<evidence type="ECO:0000256" key="5">
    <source>
        <dbReference type="ARBA" id="ARBA00023237"/>
    </source>
</evidence>
<protein>
    <submittedName>
        <fullName evidence="7">MltA-interacting protein MipA</fullName>
    </submittedName>
</protein>
<evidence type="ECO:0000313" key="7">
    <source>
        <dbReference type="EMBL" id="EKE73055.1"/>
    </source>
</evidence>
<dbReference type="EMBL" id="AMRI01000013">
    <property type="protein sequence ID" value="EKE73055.1"/>
    <property type="molecule type" value="Genomic_DNA"/>
</dbReference>